<dbReference type="Pfam" id="PF00276">
    <property type="entry name" value="Ribosomal_L23"/>
    <property type="match status" value="1"/>
</dbReference>
<comment type="similarity">
    <text evidence="1 4">Belongs to the universal ribosomal protein uL23 family.</text>
</comment>
<accession>A0A1F6P1K1</accession>
<evidence type="ECO:0000313" key="6">
    <source>
        <dbReference type="Proteomes" id="UP000178490"/>
    </source>
</evidence>
<keyword evidence="4" id="KW-0694">RNA-binding</keyword>
<comment type="subunit">
    <text evidence="4">Part of the 50S ribosomal subunit. Contacts protein L29, and trigger factor when it is bound to the ribosome.</text>
</comment>
<protein>
    <recommendedName>
        <fullName evidence="4">Large ribosomal subunit protein uL23</fullName>
    </recommendedName>
</protein>
<dbReference type="SUPFAM" id="SSF54189">
    <property type="entry name" value="Ribosomal proteins S24e, L23 and L15e"/>
    <property type="match status" value="1"/>
</dbReference>
<keyword evidence="3 4" id="KW-0687">Ribonucleoprotein</keyword>
<evidence type="ECO:0000256" key="1">
    <source>
        <dbReference type="ARBA" id="ARBA00006700"/>
    </source>
</evidence>
<evidence type="ECO:0000313" key="5">
    <source>
        <dbReference type="EMBL" id="OGH90021.1"/>
    </source>
</evidence>
<name>A0A1F6P1K1_9BACT</name>
<dbReference type="GO" id="GO:1990904">
    <property type="term" value="C:ribonucleoprotein complex"/>
    <property type="evidence" value="ECO:0007669"/>
    <property type="project" value="UniProtKB-KW"/>
</dbReference>
<dbReference type="EMBL" id="MFRC01000012">
    <property type="protein sequence ID" value="OGH90021.1"/>
    <property type="molecule type" value="Genomic_DNA"/>
</dbReference>
<reference evidence="5 6" key="1">
    <citation type="journal article" date="2016" name="Nat. Commun.">
        <title>Thousands of microbial genomes shed light on interconnected biogeochemical processes in an aquifer system.</title>
        <authorList>
            <person name="Anantharaman K."/>
            <person name="Brown C.T."/>
            <person name="Hug L.A."/>
            <person name="Sharon I."/>
            <person name="Castelle C.J."/>
            <person name="Probst A.J."/>
            <person name="Thomas B.C."/>
            <person name="Singh A."/>
            <person name="Wilkins M.J."/>
            <person name="Karaoz U."/>
            <person name="Brodie E.L."/>
            <person name="Williams K.H."/>
            <person name="Hubbard S.S."/>
            <person name="Banfield J.F."/>
        </authorList>
    </citation>
    <scope>NUCLEOTIDE SEQUENCE [LARGE SCALE GENOMIC DNA]</scope>
</reference>
<dbReference type="NCBIfam" id="NF004363">
    <property type="entry name" value="PRK05738.2-4"/>
    <property type="match status" value="1"/>
</dbReference>
<dbReference type="InterPro" id="IPR012677">
    <property type="entry name" value="Nucleotide-bd_a/b_plait_sf"/>
</dbReference>
<gene>
    <name evidence="4" type="primary">rplW</name>
    <name evidence="5" type="ORF">A2537_03295</name>
</gene>
<dbReference type="InterPro" id="IPR013025">
    <property type="entry name" value="Ribosomal_uL23-like"/>
</dbReference>
<dbReference type="GO" id="GO:0005840">
    <property type="term" value="C:ribosome"/>
    <property type="evidence" value="ECO:0007669"/>
    <property type="project" value="UniProtKB-KW"/>
</dbReference>
<comment type="caution">
    <text evidence="5">The sequence shown here is derived from an EMBL/GenBank/DDBJ whole genome shotgun (WGS) entry which is preliminary data.</text>
</comment>
<keyword evidence="2 4" id="KW-0689">Ribosomal protein</keyword>
<dbReference type="HAMAP" id="MF_01369_B">
    <property type="entry name" value="Ribosomal_uL23_B"/>
    <property type="match status" value="1"/>
</dbReference>
<evidence type="ECO:0000256" key="2">
    <source>
        <dbReference type="ARBA" id="ARBA00022980"/>
    </source>
</evidence>
<evidence type="ECO:0000256" key="3">
    <source>
        <dbReference type="ARBA" id="ARBA00023274"/>
    </source>
</evidence>
<organism evidence="5 6">
    <name type="scientific">Candidatus Magasanikbacteria bacterium RIFOXYD2_FULL_36_9</name>
    <dbReference type="NCBI Taxonomy" id="1798707"/>
    <lineage>
        <taxon>Bacteria</taxon>
        <taxon>Candidatus Magasanikiibacteriota</taxon>
    </lineage>
</organism>
<keyword evidence="4" id="KW-0699">rRNA-binding</keyword>
<dbReference type="GO" id="GO:0019843">
    <property type="term" value="F:rRNA binding"/>
    <property type="evidence" value="ECO:0007669"/>
    <property type="project" value="UniProtKB-UniRule"/>
</dbReference>
<proteinExistence type="inferred from homology"/>
<dbReference type="GO" id="GO:0003735">
    <property type="term" value="F:structural constituent of ribosome"/>
    <property type="evidence" value="ECO:0007669"/>
    <property type="project" value="InterPro"/>
</dbReference>
<dbReference type="GO" id="GO:0006412">
    <property type="term" value="P:translation"/>
    <property type="evidence" value="ECO:0007669"/>
    <property type="project" value="UniProtKB-UniRule"/>
</dbReference>
<sequence length="93" mass="10317">MINNVLVRALVTEKSAIKQSENKYSFIVVNNANKAVIRKAVEEVYGIKPIRVNVINVQGKAMRFGKHSGKRSDFKKAIVSLPKGKTIVIHEGV</sequence>
<evidence type="ECO:0000256" key="4">
    <source>
        <dbReference type="HAMAP-Rule" id="MF_01369"/>
    </source>
</evidence>
<comment type="function">
    <text evidence="4">One of the early assembly proteins it binds 23S rRNA. One of the proteins that surrounds the polypeptide exit tunnel on the outside of the ribosome. Forms the main docking site for trigger factor binding to the ribosome.</text>
</comment>
<dbReference type="AlphaFoldDB" id="A0A1F6P1K1"/>
<dbReference type="InterPro" id="IPR012678">
    <property type="entry name" value="Ribosomal_uL23/eL15/eS24_sf"/>
</dbReference>
<dbReference type="Gene3D" id="3.30.70.330">
    <property type="match status" value="1"/>
</dbReference>
<dbReference type="Proteomes" id="UP000178490">
    <property type="component" value="Unassembled WGS sequence"/>
</dbReference>